<keyword evidence="1" id="KW-0472">Membrane</keyword>
<dbReference type="InterPro" id="IPR050879">
    <property type="entry name" value="Acyltransferase_3"/>
</dbReference>
<dbReference type="OrthoDB" id="9796461at2"/>
<keyword evidence="4" id="KW-1185">Reference proteome</keyword>
<reference evidence="3 4" key="1">
    <citation type="submission" date="2019-03" db="EMBL/GenBank/DDBJ databases">
        <title>Draft genome sequences of novel Actinobacteria.</title>
        <authorList>
            <person name="Sahin N."/>
            <person name="Ay H."/>
            <person name="Saygin H."/>
        </authorList>
    </citation>
    <scope>NUCLEOTIDE SEQUENCE [LARGE SCALE GENOMIC DNA]</scope>
    <source>
        <strain evidence="3 4">DSM 41900</strain>
    </source>
</reference>
<dbReference type="RefSeq" id="WP_132821174.1">
    <property type="nucleotide sequence ID" value="NZ_SMKI01000432.1"/>
</dbReference>
<feature type="transmembrane region" description="Helical" evidence="1">
    <location>
        <begin position="154"/>
        <end position="177"/>
    </location>
</feature>
<keyword evidence="1" id="KW-0812">Transmembrane</keyword>
<keyword evidence="3" id="KW-0012">Acyltransferase</keyword>
<comment type="caution">
    <text evidence="3">The sequence shown here is derived from an EMBL/GenBank/DDBJ whole genome shotgun (WGS) entry which is preliminary data.</text>
</comment>
<dbReference type="InterPro" id="IPR002656">
    <property type="entry name" value="Acyl_transf_3_dom"/>
</dbReference>
<feature type="transmembrane region" description="Helical" evidence="1">
    <location>
        <begin position="252"/>
        <end position="269"/>
    </location>
</feature>
<feature type="transmembrane region" description="Helical" evidence="1">
    <location>
        <begin position="309"/>
        <end position="331"/>
    </location>
</feature>
<dbReference type="Pfam" id="PF01757">
    <property type="entry name" value="Acyl_transf_3"/>
    <property type="match status" value="1"/>
</dbReference>
<dbReference type="PANTHER" id="PTHR23028:SF53">
    <property type="entry name" value="ACYL_TRANSF_3 DOMAIN-CONTAINING PROTEIN"/>
    <property type="match status" value="1"/>
</dbReference>
<feature type="transmembrane region" description="Helical" evidence="1">
    <location>
        <begin position="24"/>
        <end position="45"/>
    </location>
</feature>
<dbReference type="EMBL" id="SMKI01000432">
    <property type="protein sequence ID" value="TDC67058.1"/>
    <property type="molecule type" value="Genomic_DNA"/>
</dbReference>
<name>A0A4R4SSN2_9ACTN</name>
<feature type="transmembrane region" description="Helical" evidence="1">
    <location>
        <begin position="343"/>
        <end position="364"/>
    </location>
</feature>
<feature type="transmembrane region" description="Helical" evidence="1">
    <location>
        <begin position="98"/>
        <end position="117"/>
    </location>
</feature>
<evidence type="ECO:0000256" key="1">
    <source>
        <dbReference type="SAM" id="Phobius"/>
    </source>
</evidence>
<keyword evidence="1" id="KW-1133">Transmembrane helix</keyword>
<feature type="transmembrane region" description="Helical" evidence="1">
    <location>
        <begin position="184"/>
        <end position="202"/>
    </location>
</feature>
<dbReference type="PANTHER" id="PTHR23028">
    <property type="entry name" value="ACETYLTRANSFERASE"/>
    <property type="match status" value="1"/>
</dbReference>
<evidence type="ECO:0000313" key="3">
    <source>
        <dbReference type="EMBL" id="TDC67058.1"/>
    </source>
</evidence>
<feature type="transmembrane region" description="Helical" evidence="1">
    <location>
        <begin position="222"/>
        <end position="245"/>
    </location>
</feature>
<protein>
    <submittedName>
        <fullName evidence="3">Acyltransferase</fullName>
    </submittedName>
</protein>
<gene>
    <name evidence="3" type="ORF">E1283_29185</name>
</gene>
<sequence length="397" mass="43634">MTSVDSERAGAAASMPPHLHSLTGLRWVAALMVFLSHALILPAAVPPGDFGQSISEFVALGGYVGVSVFFVLSGFVLTWSARASDTAPRFWRRRFFKIYPNHFLAFLVAVAFMIYWGPDIGFESAGDQAPGALPQLLLVHAWVPDLDIAFSFNLVSWSLSVETAFYLCFPLLLAGVLRIRPERLWYWAGGTLLAIFLVPQIARVLPAGELSYEGMTTWEYWFVYVLPITRMGEFLIGILMARIVLTGRWVRFPLWAASLVFLGVYVIALDLPREYAIVAATVAPIALLIPAAAVTDVHGKGSLLGRPAMVWLGNASYAFYLVHFFAIQAVFRMVGFDFQANYLTALLFVLGACGLGVALAGVLHQFVERPMMRRFATPRRPVSVAGRATAPQKEPTG</sequence>
<proteinExistence type="predicted"/>
<organism evidence="3 4">
    <name type="scientific">Streptomyces hainanensis</name>
    <dbReference type="NCBI Taxonomy" id="402648"/>
    <lineage>
        <taxon>Bacteria</taxon>
        <taxon>Bacillati</taxon>
        <taxon>Actinomycetota</taxon>
        <taxon>Actinomycetes</taxon>
        <taxon>Kitasatosporales</taxon>
        <taxon>Streptomycetaceae</taxon>
        <taxon>Streptomyces</taxon>
    </lineage>
</organism>
<feature type="transmembrane region" description="Helical" evidence="1">
    <location>
        <begin position="57"/>
        <end position="77"/>
    </location>
</feature>
<dbReference type="Proteomes" id="UP000295345">
    <property type="component" value="Unassembled WGS sequence"/>
</dbReference>
<feature type="transmembrane region" description="Helical" evidence="1">
    <location>
        <begin position="275"/>
        <end position="297"/>
    </location>
</feature>
<evidence type="ECO:0000259" key="2">
    <source>
        <dbReference type="Pfam" id="PF01757"/>
    </source>
</evidence>
<dbReference type="GO" id="GO:0000271">
    <property type="term" value="P:polysaccharide biosynthetic process"/>
    <property type="evidence" value="ECO:0007669"/>
    <property type="project" value="TreeGrafter"/>
</dbReference>
<evidence type="ECO:0000313" key="4">
    <source>
        <dbReference type="Proteomes" id="UP000295345"/>
    </source>
</evidence>
<feature type="domain" description="Acyltransferase 3" evidence="2">
    <location>
        <begin position="20"/>
        <end position="363"/>
    </location>
</feature>
<dbReference type="GO" id="GO:0016020">
    <property type="term" value="C:membrane"/>
    <property type="evidence" value="ECO:0007669"/>
    <property type="project" value="TreeGrafter"/>
</dbReference>
<dbReference type="AlphaFoldDB" id="A0A4R4SSN2"/>
<keyword evidence="3" id="KW-0808">Transferase</keyword>
<dbReference type="GO" id="GO:0016747">
    <property type="term" value="F:acyltransferase activity, transferring groups other than amino-acyl groups"/>
    <property type="evidence" value="ECO:0007669"/>
    <property type="project" value="InterPro"/>
</dbReference>
<accession>A0A4R4SSN2</accession>